<dbReference type="OrthoDB" id="2675752at2"/>
<dbReference type="SUPFAM" id="SSF53850">
    <property type="entry name" value="Periplasmic binding protein-like II"/>
    <property type="match status" value="1"/>
</dbReference>
<dbReference type="Gene3D" id="3.40.190.10">
    <property type="entry name" value="Periplasmic binding protein-like II"/>
    <property type="match status" value="1"/>
</dbReference>
<reference evidence="1 2" key="1">
    <citation type="submission" date="2018-06" db="EMBL/GenBank/DDBJ databases">
        <title>Paenibacillus imtechensis sp. nov.</title>
        <authorList>
            <person name="Pinnaka A.K."/>
            <person name="Singh H."/>
            <person name="Kaur M."/>
        </authorList>
    </citation>
    <scope>NUCLEOTIDE SEQUENCE [LARGE SCALE GENOMIC DNA]</scope>
    <source>
        <strain evidence="1 2">SMB1</strain>
    </source>
</reference>
<protein>
    <recommendedName>
        <fullName evidence="3">Sugar ABC transporter substrate-binding protein</fullName>
    </recommendedName>
</protein>
<proteinExistence type="predicted"/>
<dbReference type="PANTHER" id="PTHR43649">
    <property type="entry name" value="ARABINOSE-BINDING PROTEIN-RELATED"/>
    <property type="match status" value="1"/>
</dbReference>
<dbReference type="InterPro" id="IPR006059">
    <property type="entry name" value="SBP"/>
</dbReference>
<gene>
    <name evidence="1" type="ORF">DNH61_24420</name>
</gene>
<dbReference type="InterPro" id="IPR050490">
    <property type="entry name" value="Bact_solute-bd_prot1"/>
</dbReference>
<dbReference type="Pfam" id="PF01547">
    <property type="entry name" value="SBP_bac_1"/>
    <property type="match status" value="1"/>
</dbReference>
<sequence length="466" mass="52337">MFWSQLCSGTCKRRSLYAVSLLIILCLVLAGCTSEPPASKGKVKVMFWDEEQFFREYGNLFNTLYPDIEIEVADTDSLSRGAGIDPNTALDEYIEREQPDVLVLDKVQYKHLALDNRLLDLEHILQVEEFHAEDLLPSALRLLRNMGGGTLKGLSPIFSGSAIYYNKDLFDKHQISPPSGKLTWRELLELALRFPADGQGADRTFGFEWGSSDPFDLGLVIGIRQGLDFADHSREKLVMNSPRWREILSITTEAFKSGAIHTPEHLEKQELADSNLARNPFVTGKIAMALAGPELGYSLGQAKQLISGYTSFNWGMIAEPIDPQNPDYGSITLRGIYAVREDSQNRDAAVKLVEFINSDQMAKASSRTDSWNLQTRTKYNKNSDGVSYEPFYALDIQEQPFYISMPPTFSGPFMKLASSELRKVVNGEQDIEEAIREIQLKGQEELDKAHLVERMAEDSPDDGQDT</sequence>
<name>A0A2W1L2A7_9BACL</name>
<evidence type="ECO:0000313" key="2">
    <source>
        <dbReference type="Proteomes" id="UP000249522"/>
    </source>
</evidence>
<keyword evidence="2" id="KW-1185">Reference proteome</keyword>
<evidence type="ECO:0008006" key="3">
    <source>
        <dbReference type="Google" id="ProtNLM"/>
    </source>
</evidence>
<dbReference type="AlphaFoldDB" id="A0A2W1L2A7"/>
<evidence type="ECO:0000313" key="1">
    <source>
        <dbReference type="EMBL" id="PZD93193.1"/>
    </source>
</evidence>
<dbReference type="EMBL" id="QKRB01000058">
    <property type="protein sequence ID" value="PZD93193.1"/>
    <property type="molecule type" value="Genomic_DNA"/>
</dbReference>
<comment type="caution">
    <text evidence="1">The sequence shown here is derived from an EMBL/GenBank/DDBJ whole genome shotgun (WGS) entry which is preliminary data.</text>
</comment>
<accession>A0A2W1L2A7</accession>
<organism evidence="1 2">
    <name type="scientific">Paenibacillus sambharensis</name>
    <dbReference type="NCBI Taxonomy" id="1803190"/>
    <lineage>
        <taxon>Bacteria</taxon>
        <taxon>Bacillati</taxon>
        <taxon>Bacillota</taxon>
        <taxon>Bacilli</taxon>
        <taxon>Bacillales</taxon>
        <taxon>Paenibacillaceae</taxon>
        <taxon>Paenibacillus</taxon>
    </lineage>
</organism>
<dbReference type="PANTHER" id="PTHR43649:SF12">
    <property type="entry name" value="DIACETYLCHITOBIOSE BINDING PROTEIN DASA"/>
    <property type="match status" value="1"/>
</dbReference>
<dbReference type="Proteomes" id="UP000249522">
    <property type="component" value="Unassembled WGS sequence"/>
</dbReference>